<dbReference type="EMBL" id="CP007511">
    <property type="protein sequence ID" value="AJE15733.1"/>
    <property type="molecule type" value="Genomic_DNA"/>
</dbReference>
<accession>A0A8D3Y1W0</accession>
<proteinExistence type="predicted"/>
<dbReference type="PANTHER" id="PTHR44086:SF10">
    <property type="entry name" value="THIOSULFATE SULFURTRANSFERASE_RHODANESE-LIKE DOMAIN-CONTAINING PROTEIN 3"/>
    <property type="match status" value="1"/>
</dbReference>
<feature type="chain" id="PRO_5034032828" evidence="1">
    <location>
        <begin position="21"/>
        <end position="120"/>
    </location>
</feature>
<sequence length="120" mass="12745">MRQVLLAVLLASLLNLSAMAGDVNREAAMQALTQPNATLIDVRTPEEFAEGALPGAVNLETSEFSAHIAEVAPDKDAPVVLYCRSGRRAGEAQQVLESMGYRQVINAGGYSDLLPAFDAD</sequence>
<keyword evidence="3" id="KW-0808">Transferase</keyword>
<reference evidence="4 6" key="2">
    <citation type="submission" date="2016-10" db="EMBL/GenBank/DDBJ databases">
        <authorList>
            <person name="Varghese N."/>
            <person name="Submissions S."/>
        </authorList>
    </citation>
    <scope>NUCLEOTIDE SEQUENCE [LARGE SCALE GENOMIC DNA]</scope>
    <source>
        <strain evidence="4 6">DSM 6083</strain>
    </source>
</reference>
<dbReference type="AlphaFoldDB" id="A0A8D3Y1W0"/>
<feature type="signal peptide" evidence="1">
    <location>
        <begin position="1"/>
        <end position="20"/>
    </location>
</feature>
<dbReference type="GO" id="GO:0004792">
    <property type="term" value="F:thiosulfate-cyanide sulfurtransferase activity"/>
    <property type="evidence" value="ECO:0007669"/>
    <property type="project" value="TreeGrafter"/>
</dbReference>
<evidence type="ECO:0000313" key="3">
    <source>
        <dbReference type="EMBL" id="AJE15733.1"/>
    </source>
</evidence>
<evidence type="ECO:0000259" key="2">
    <source>
        <dbReference type="PROSITE" id="PS50206"/>
    </source>
</evidence>
<reference evidence="3 5" key="3">
    <citation type="journal article" name="Genome Announc.">
        <title>Complete Genome Sequence of Pseudomonas balearica DSM 6083T.</title>
        <authorList>
            <person name="Bennasar-Figueras A."/>
            <person name="Salva-Serra F."/>
            <person name="Jaen-Luchoro D."/>
            <person name="Segui C."/>
            <person name="Aliaga F."/>
            <person name="Busquets A."/>
            <person name="Gomila M."/>
            <person name="Moore E.R."/>
            <person name="Lalucat J."/>
        </authorList>
    </citation>
    <scope>NUCLEOTIDE SEQUENCE [LARGE SCALE GENOMIC DNA]</scope>
    <source>
        <strain evidence="5">DSM 6083</strain>
        <strain evidence="3">DSM6083</strain>
    </source>
</reference>
<dbReference type="Proteomes" id="UP000182276">
    <property type="component" value="Unassembled WGS sequence"/>
</dbReference>
<dbReference type="PROSITE" id="PS50206">
    <property type="entry name" value="RHODANESE_3"/>
    <property type="match status" value="1"/>
</dbReference>
<evidence type="ECO:0000256" key="1">
    <source>
        <dbReference type="SAM" id="SignalP"/>
    </source>
</evidence>
<dbReference type="CDD" id="cd00158">
    <property type="entry name" value="RHOD"/>
    <property type="match status" value="1"/>
</dbReference>
<evidence type="ECO:0000313" key="5">
    <source>
        <dbReference type="Proteomes" id="UP000031271"/>
    </source>
</evidence>
<dbReference type="GeneID" id="77260644"/>
<evidence type="ECO:0000313" key="6">
    <source>
        <dbReference type="Proteomes" id="UP000182276"/>
    </source>
</evidence>
<dbReference type="InterPro" id="IPR001763">
    <property type="entry name" value="Rhodanese-like_dom"/>
</dbReference>
<feature type="domain" description="Rhodanese" evidence="2">
    <location>
        <begin position="33"/>
        <end position="118"/>
    </location>
</feature>
<evidence type="ECO:0000313" key="4">
    <source>
        <dbReference type="EMBL" id="SDM51591.1"/>
    </source>
</evidence>
<organism evidence="3 5">
    <name type="scientific">Stutzerimonas balearica DSM 6083</name>
    <dbReference type="NCBI Taxonomy" id="1123016"/>
    <lineage>
        <taxon>Bacteria</taxon>
        <taxon>Pseudomonadati</taxon>
        <taxon>Pseudomonadota</taxon>
        <taxon>Gammaproteobacteria</taxon>
        <taxon>Pseudomonadales</taxon>
        <taxon>Pseudomonadaceae</taxon>
        <taxon>Stutzerimonas</taxon>
    </lineage>
</organism>
<dbReference type="SMART" id="SM00450">
    <property type="entry name" value="RHOD"/>
    <property type="match status" value="1"/>
</dbReference>
<dbReference type="Pfam" id="PF00581">
    <property type="entry name" value="Rhodanese"/>
    <property type="match status" value="1"/>
</dbReference>
<dbReference type="EMBL" id="FNHO01000005">
    <property type="protein sequence ID" value="SDM51591.1"/>
    <property type="molecule type" value="Genomic_DNA"/>
</dbReference>
<keyword evidence="6" id="KW-1185">Reference proteome</keyword>
<dbReference type="PANTHER" id="PTHR44086">
    <property type="entry name" value="THIOSULFATE SULFURTRANSFERASE RDL2, MITOCHONDRIAL-RELATED"/>
    <property type="match status" value="1"/>
</dbReference>
<dbReference type="Gene3D" id="3.40.250.10">
    <property type="entry name" value="Rhodanese-like domain"/>
    <property type="match status" value="1"/>
</dbReference>
<protein>
    <submittedName>
        <fullName evidence="4">Phage shock protein E</fullName>
    </submittedName>
    <submittedName>
        <fullName evidence="3">Sulfurtransferase</fullName>
    </submittedName>
</protein>
<gene>
    <name evidence="3" type="ORF">CL52_12100</name>
    <name evidence="4" type="ORF">SAMN05660875_105332</name>
</gene>
<dbReference type="RefSeq" id="WP_043220835.1">
    <property type="nucleotide sequence ID" value="NZ_CP007511.1"/>
</dbReference>
<dbReference type="Proteomes" id="UP000031271">
    <property type="component" value="Chromosome"/>
</dbReference>
<keyword evidence="1" id="KW-0732">Signal</keyword>
<dbReference type="KEGG" id="pbm:CL52_12100"/>
<reference evidence="5" key="1">
    <citation type="submission" date="2014-03" db="EMBL/GenBank/DDBJ databases">
        <title>Complete genome of Pseudomonas balearica DSM 6083T, a sewage water isolate from an enrichment with 2-methylnaphthalene.</title>
        <authorList>
            <person name="Salva-Serra F."/>
            <person name="Jaen-Luchoro D."/>
            <person name="Busquets A."/>
            <person name="Pena A."/>
            <person name="Gomila M."/>
            <person name="Bosch R."/>
            <person name="Nogales B."/>
            <person name="Garcia-Valdes E."/>
            <person name="Lalucat J."/>
            <person name="Bennasar A."/>
        </authorList>
    </citation>
    <scope>NUCLEOTIDE SEQUENCE [LARGE SCALE GENOMIC DNA]</scope>
    <source>
        <strain evidence="5">DSM 6083</strain>
    </source>
</reference>
<name>A0A8D3Y1W0_9GAMM</name>
<dbReference type="SUPFAM" id="SSF52821">
    <property type="entry name" value="Rhodanese/Cell cycle control phosphatase"/>
    <property type="match status" value="1"/>
</dbReference>
<dbReference type="InterPro" id="IPR036873">
    <property type="entry name" value="Rhodanese-like_dom_sf"/>
</dbReference>